<gene>
    <name evidence="1" type="ORF">RB636_03560</name>
</gene>
<sequence length="135" mass="15230">MRQLPALWIALHITCVICGAQVAHLELVAPGRLPARWARWNAAVRRLYTQCRDPAQWWLIVESEHYTNGSGENITAEHAAQMRDAFAYPRRHTRVRNAALPGDAGFCPHCDVPYCPRHWTGPSGQERTCPLGHTP</sequence>
<name>A0ABU7WNI3_9ACTN</name>
<evidence type="ECO:0008006" key="3">
    <source>
        <dbReference type="Google" id="ProtNLM"/>
    </source>
</evidence>
<dbReference type="Proteomes" id="UP001348265">
    <property type="component" value="Unassembled WGS sequence"/>
</dbReference>
<evidence type="ECO:0000313" key="1">
    <source>
        <dbReference type="EMBL" id="MEF3112280.1"/>
    </source>
</evidence>
<proteinExistence type="predicted"/>
<organism evidence="1 2">
    <name type="scientific">Streptomyces chrestomyceticus</name>
    <dbReference type="NCBI Taxonomy" id="68185"/>
    <lineage>
        <taxon>Bacteria</taxon>
        <taxon>Bacillati</taxon>
        <taxon>Actinomycetota</taxon>
        <taxon>Actinomycetes</taxon>
        <taxon>Kitasatosporales</taxon>
        <taxon>Streptomycetaceae</taxon>
        <taxon>Streptomyces</taxon>
    </lineage>
</organism>
<accession>A0ABU7WNI3</accession>
<dbReference type="EMBL" id="JAVFKM010000001">
    <property type="protein sequence ID" value="MEF3112280.1"/>
    <property type="molecule type" value="Genomic_DNA"/>
</dbReference>
<comment type="caution">
    <text evidence="1">The sequence shown here is derived from an EMBL/GenBank/DDBJ whole genome shotgun (WGS) entry which is preliminary data.</text>
</comment>
<reference evidence="1 2" key="1">
    <citation type="submission" date="2023-08" db="EMBL/GenBank/DDBJ databases">
        <authorList>
            <person name="Sharma P."/>
            <person name="Verma V."/>
            <person name="Mohan M.K."/>
            <person name="Dubey A.K."/>
        </authorList>
    </citation>
    <scope>NUCLEOTIDE SEQUENCE [LARGE SCALE GENOMIC DNA]</scope>
    <source>
        <strain evidence="1 2">ADP4</strain>
    </source>
</reference>
<dbReference type="RefSeq" id="WP_331785292.1">
    <property type="nucleotide sequence ID" value="NZ_JAVFKM010000001.1"/>
</dbReference>
<protein>
    <recommendedName>
        <fullName evidence="3">Secreted protein</fullName>
    </recommendedName>
</protein>
<evidence type="ECO:0000313" key="2">
    <source>
        <dbReference type="Proteomes" id="UP001348265"/>
    </source>
</evidence>
<keyword evidence="2" id="KW-1185">Reference proteome</keyword>